<feature type="region of interest" description="Disordered" evidence="1">
    <location>
        <begin position="68"/>
        <end position="89"/>
    </location>
</feature>
<name>A0AAV6VLU8_9ARAC</name>
<dbReference type="EMBL" id="JAFNEN010000058">
    <property type="protein sequence ID" value="KAG8197136.1"/>
    <property type="molecule type" value="Genomic_DNA"/>
</dbReference>
<dbReference type="Proteomes" id="UP000827092">
    <property type="component" value="Unassembled WGS sequence"/>
</dbReference>
<organism evidence="2 3">
    <name type="scientific">Oedothorax gibbosus</name>
    <dbReference type="NCBI Taxonomy" id="931172"/>
    <lineage>
        <taxon>Eukaryota</taxon>
        <taxon>Metazoa</taxon>
        <taxon>Ecdysozoa</taxon>
        <taxon>Arthropoda</taxon>
        <taxon>Chelicerata</taxon>
        <taxon>Arachnida</taxon>
        <taxon>Araneae</taxon>
        <taxon>Araneomorphae</taxon>
        <taxon>Entelegynae</taxon>
        <taxon>Araneoidea</taxon>
        <taxon>Linyphiidae</taxon>
        <taxon>Erigoninae</taxon>
        <taxon>Oedothorax</taxon>
    </lineage>
</organism>
<evidence type="ECO:0000313" key="3">
    <source>
        <dbReference type="Proteomes" id="UP000827092"/>
    </source>
</evidence>
<gene>
    <name evidence="2" type="ORF">JTE90_011299</name>
</gene>
<reference evidence="2 3" key="1">
    <citation type="journal article" date="2022" name="Nat. Ecol. Evol.">
        <title>A masculinizing supergene underlies an exaggerated male reproductive morph in a spider.</title>
        <authorList>
            <person name="Hendrickx F."/>
            <person name="De Corte Z."/>
            <person name="Sonet G."/>
            <person name="Van Belleghem S.M."/>
            <person name="Kostlbacher S."/>
            <person name="Vangestel C."/>
        </authorList>
    </citation>
    <scope>NUCLEOTIDE SEQUENCE [LARGE SCALE GENOMIC DNA]</scope>
    <source>
        <strain evidence="2">W744_W776</strain>
    </source>
</reference>
<sequence>MSRQTASANQPSPELGKVNEQQSVTSTGVNNPPPPARYAEISLSPPVHKKTGIWSRYELNSSGKYFHRKRKTRNNRNNPQQSAMLLDPNGKIFRPHCKLSWEW</sequence>
<evidence type="ECO:0000313" key="2">
    <source>
        <dbReference type="EMBL" id="KAG8197136.1"/>
    </source>
</evidence>
<dbReference type="AlphaFoldDB" id="A0AAV6VLU8"/>
<feature type="compositionally biased region" description="Polar residues" evidence="1">
    <location>
        <begin position="19"/>
        <end position="30"/>
    </location>
</feature>
<comment type="caution">
    <text evidence="2">The sequence shown here is derived from an EMBL/GenBank/DDBJ whole genome shotgun (WGS) entry which is preliminary data.</text>
</comment>
<evidence type="ECO:0000256" key="1">
    <source>
        <dbReference type="SAM" id="MobiDB-lite"/>
    </source>
</evidence>
<feature type="region of interest" description="Disordered" evidence="1">
    <location>
        <begin position="1"/>
        <end position="44"/>
    </location>
</feature>
<feature type="compositionally biased region" description="Polar residues" evidence="1">
    <location>
        <begin position="1"/>
        <end position="12"/>
    </location>
</feature>
<keyword evidence="3" id="KW-1185">Reference proteome</keyword>
<proteinExistence type="predicted"/>
<accession>A0AAV6VLU8</accession>
<protein>
    <submittedName>
        <fullName evidence="2">Uncharacterized protein</fullName>
    </submittedName>
</protein>